<dbReference type="Gene3D" id="3.40.50.300">
    <property type="entry name" value="P-loop containing nucleotide triphosphate hydrolases"/>
    <property type="match status" value="1"/>
</dbReference>
<dbReference type="SMART" id="SM00382">
    <property type="entry name" value="AAA"/>
    <property type="match status" value="1"/>
</dbReference>
<dbReference type="InterPro" id="IPR001054">
    <property type="entry name" value="A/G_cyclase"/>
</dbReference>
<reference evidence="4 5" key="1">
    <citation type="submission" date="2017-02" db="EMBL/GenBank/DDBJ databases">
        <title>The new phylogeny of genus Mycobacterium.</title>
        <authorList>
            <person name="Tortoli E."/>
            <person name="Trovato A."/>
            <person name="Cirillo D.M."/>
        </authorList>
    </citation>
    <scope>NUCLEOTIDE SEQUENCE [LARGE SCALE GENOMIC DNA]</scope>
    <source>
        <strain evidence="4 5">FI-09383</strain>
    </source>
</reference>
<evidence type="ECO:0000256" key="1">
    <source>
        <dbReference type="ARBA" id="ARBA00022741"/>
    </source>
</evidence>
<dbReference type="InterPro" id="IPR029787">
    <property type="entry name" value="Nucleotide_cyclase"/>
</dbReference>
<dbReference type="GO" id="GO:0005524">
    <property type="term" value="F:ATP binding"/>
    <property type="evidence" value="ECO:0007669"/>
    <property type="project" value="UniProtKB-KW"/>
</dbReference>
<name>A0A1X0D135_9MYCO</name>
<organism evidence="4 5">
    <name type="scientific">Mycolicibacterium elephantis</name>
    <dbReference type="NCBI Taxonomy" id="81858"/>
    <lineage>
        <taxon>Bacteria</taxon>
        <taxon>Bacillati</taxon>
        <taxon>Actinomycetota</taxon>
        <taxon>Actinomycetes</taxon>
        <taxon>Mycobacteriales</taxon>
        <taxon>Mycobacteriaceae</taxon>
        <taxon>Mycolicibacterium</taxon>
    </lineage>
</organism>
<dbReference type="SUPFAM" id="SSF55073">
    <property type="entry name" value="Nucleotide cyclase"/>
    <property type="match status" value="1"/>
</dbReference>
<dbReference type="AlphaFoldDB" id="A0A1X0D135"/>
<feature type="domain" description="Guanylate cyclase" evidence="3">
    <location>
        <begin position="26"/>
        <end position="156"/>
    </location>
</feature>
<dbReference type="CDD" id="cd07302">
    <property type="entry name" value="CHD"/>
    <property type="match status" value="1"/>
</dbReference>
<sequence>MDARFCDRCGAPLAASRDPAEYKQVTILFADVVRSMDIAAALDLERLREIMTELVDRAAAVVRRYGGSVEYTGDGVMAIFGAPIALEDHAFRACVAALAIQEETSRLAADVQRRDGVTLRLRVGLNSGQVIAGEIGSGALGYAATGESIGFAQRMESVAPAGGVMLSESTARLVEHLVVLADPEFVHIKGAEEPVRARRLLELSLRDRLVGRAEVGLVGRSWEVAALDALLGCTIDGRGGVVSVVGPAGIGKSRVARETAARAASRGVQVFWAFCESHAGDVPFYAVARLLREGSGVAGLDDAAARARLQTRLPDADPEDLLLLEDLLGIADREVPRPLIDPDARRRRLTALINTTALTGTEPTLYVIEDAHWMDTISESMLADLLSVIPRTSSMVLITSRPEYQGKLTQVHGAQTIALAPLADSDTEAILGQLLGSDHSVSGLASVIAERAGGNPFFAEEMVRELGQRGVLAGETGKYICHADAADVAVPPTVQSTIEARIDRLAVAAKCTLHAASVIGARFEAKWLAALGINPVIDELLSAELIDQVRFTPHAEYAFRHPLIRAVAYESQLKSDRSEWHRRLATAIQESEPDSVEDNAALIAEHLQAAGELHAAYGWHMRAAASSATRDVGAARISWERARRIADALPADSPDQLSMRIGPRTMLCATDFHAGAVEESRGRFAEMRELCNVAGDKVSLAIAMTGRAGELLYAGRPGEGSRLASEQMALLESIGDPTLTIGLSFVAFVNWFNVGEFGEILRWSQAIVDLAAGDTTKGAGFGMGSPLAIAVAFRGLSRWWLGRPGWRQDLDDALAMGRNSDPITFGFVIAWTYGLAIPYGVLRADDSTKRAVEEAMQFAEVSGNDGALGGAQFNLGAVLLYRDAETDRRRGLAMMTHAHDVLLPQRVPSLVPIAKALTARERARSGDRDAAIPTMRQAAAELHQAGRFGWSILGTGHLVETLLERGTERDLAEARETIDRLAKLQADRGWAMLEITLLRLHTLLARGVGDDDTYRDLASRYQAMAESLGFEGHIAKARAMAATIR</sequence>
<dbReference type="InterPro" id="IPR041664">
    <property type="entry name" value="AAA_16"/>
</dbReference>
<dbReference type="Proteomes" id="UP000192772">
    <property type="component" value="Unassembled WGS sequence"/>
</dbReference>
<dbReference type="PROSITE" id="PS50125">
    <property type="entry name" value="GUANYLATE_CYCLASE_2"/>
    <property type="match status" value="1"/>
</dbReference>
<protein>
    <submittedName>
        <fullName evidence="4">Cyclase</fullName>
    </submittedName>
</protein>
<comment type="caution">
    <text evidence="4">The sequence shown here is derived from an EMBL/GenBank/DDBJ whole genome shotgun (WGS) entry which is preliminary data.</text>
</comment>
<dbReference type="GO" id="GO:0004016">
    <property type="term" value="F:adenylate cyclase activity"/>
    <property type="evidence" value="ECO:0007669"/>
    <property type="project" value="TreeGrafter"/>
</dbReference>
<gene>
    <name evidence="4" type="ORF">BST23_12805</name>
</gene>
<keyword evidence="2" id="KW-0067">ATP-binding</keyword>
<evidence type="ECO:0000313" key="5">
    <source>
        <dbReference type="Proteomes" id="UP000192772"/>
    </source>
</evidence>
<dbReference type="InterPro" id="IPR027417">
    <property type="entry name" value="P-loop_NTPase"/>
</dbReference>
<accession>A0A1X0D135</accession>
<proteinExistence type="predicted"/>
<dbReference type="PANTHER" id="PTHR16305">
    <property type="entry name" value="TESTICULAR SOLUBLE ADENYLYL CYCLASE"/>
    <property type="match status" value="1"/>
</dbReference>
<dbReference type="InterPro" id="IPR003593">
    <property type="entry name" value="AAA+_ATPase"/>
</dbReference>
<dbReference type="Pfam" id="PF13191">
    <property type="entry name" value="AAA_16"/>
    <property type="match status" value="1"/>
</dbReference>
<dbReference type="Gene3D" id="3.30.70.1230">
    <property type="entry name" value="Nucleotide cyclase"/>
    <property type="match status" value="1"/>
</dbReference>
<evidence type="ECO:0000259" key="3">
    <source>
        <dbReference type="PROSITE" id="PS50125"/>
    </source>
</evidence>
<evidence type="ECO:0000313" key="4">
    <source>
        <dbReference type="EMBL" id="ORA65872.1"/>
    </source>
</evidence>
<dbReference type="PANTHER" id="PTHR16305:SF28">
    <property type="entry name" value="GUANYLATE CYCLASE DOMAIN-CONTAINING PROTEIN"/>
    <property type="match status" value="1"/>
</dbReference>
<dbReference type="SUPFAM" id="SSF52540">
    <property type="entry name" value="P-loop containing nucleoside triphosphate hydrolases"/>
    <property type="match status" value="1"/>
</dbReference>
<evidence type="ECO:0000256" key="2">
    <source>
        <dbReference type="ARBA" id="ARBA00022840"/>
    </source>
</evidence>
<dbReference type="SMART" id="SM00044">
    <property type="entry name" value="CYCc"/>
    <property type="match status" value="1"/>
</dbReference>
<dbReference type="GO" id="GO:0035556">
    <property type="term" value="P:intracellular signal transduction"/>
    <property type="evidence" value="ECO:0007669"/>
    <property type="project" value="InterPro"/>
</dbReference>
<dbReference type="STRING" id="81858.BST23_12805"/>
<dbReference type="Pfam" id="PF00211">
    <property type="entry name" value="Guanylate_cyc"/>
    <property type="match status" value="1"/>
</dbReference>
<keyword evidence="1" id="KW-0547">Nucleotide-binding</keyword>
<dbReference type="GO" id="GO:0009190">
    <property type="term" value="P:cyclic nucleotide biosynthetic process"/>
    <property type="evidence" value="ECO:0007669"/>
    <property type="project" value="InterPro"/>
</dbReference>
<dbReference type="GO" id="GO:0005737">
    <property type="term" value="C:cytoplasm"/>
    <property type="evidence" value="ECO:0007669"/>
    <property type="project" value="TreeGrafter"/>
</dbReference>
<dbReference type="EMBL" id="MVHP01000012">
    <property type="protein sequence ID" value="ORA65872.1"/>
    <property type="molecule type" value="Genomic_DNA"/>
</dbReference>